<dbReference type="EMBL" id="LVJN01000012">
    <property type="protein sequence ID" value="OSM07653.1"/>
    <property type="molecule type" value="Genomic_DNA"/>
</dbReference>
<dbReference type="AlphaFoldDB" id="A0A1Y2K9T6"/>
<keyword evidence="2" id="KW-1185">Reference proteome</keyword>
<reference evidence="1 2" key="1">
    <citation type="journal article" date="2016" name="BMC Genomics">
        <title>Combined genomic and structural analyses of a cultured magnetotactic bacterium reveals its niche adaptation to a dynamic environment.</title>
        <authorList>
            <person name="Araujo A.C."/>
            <person name="Morillo V."/>
            <person name="Cypriano J."/>
            <person name="Teixeira L.C."/>
            <person name="Leao P."/>
            <person name="Lyra S."/>
            <person name="Almeida L.G."/>
            <person name="Bazylinski D.A."/>
            <person name="Vasconcellos A.T."/>
            <person name="Abreu F."/>
            <person name="Lins U."/>
        </authorList>
    </citation>
    <scope>NUCLEOTIDE SEQUENCE [LARGE SCALE GENOMIC DNA]</scope>
    <source>
        <strain evidence="1 2">IT-1</strain>
    </source>
</reference>
<dbReference type="STRING" id="1434232.MAIT1_04586"/>
<proteinExistence type="predicted"/>
<keyword evidence="1" id="KW-0812">Transmembrane</keyword>
<sequence length="131" mass="14782">MRPFLRLETAMKKLGDLILPDSLQWTDWWEWSPVAMETARTLGGAPVVWSQPLAKGRPITLEAADEVTWLDRATVEALDAMAAQPGAVFTLIWEGVSRSVMFRHQDAPAISFQPIWPHHDLFTGTIKLMEI</sequence>
<keyword evidence="1" id="KW-0472">Membrane</keyword>
<organism evidence="1 2">
    <name type="scientific">Magnetofaba australis IT-1</name>
    <dbReference type="NCBI Taxonomy" id="1434232"/>
    <lineage>
        <taxon>Bacteria</taxon>
        <taxon>Pseudomonadati</taxon>
        <taxon>Pseudomonadota</taxon>
        <taxon>Magnetococcia</taxon>
        <taxon>Magnetococcales</taxon>
        <taxon>Magnetococcaceae</taxon>
        <taxon>Magnetofaba</taxon>
    </lineage>
</organism>
<accession>A0A1Y2K9T6</accession>
<evidence type="ECO:0000313" key="2">
    <source>
        <dbReference type="Proteomes" id="UP000194003"/>
    </source>
</evidence>
<comment type="caution">
    <text evidence="1">The sequence shown here is derived from an EMBL/GenBank/DDBJ whole genome shotgun (WGS) entry which is preliminary data.</text>
</comment>
<evidence type="ECO:0000313" key="1">
    <source>
        <dbReference type="EMBL" id="OSM07653.1"/>
    </source>
</evidence>
<dbReference type="Proteomes" id="UP000194003">
    <property type="component" value="Unassembled WGS sequence"/>
</dbReference>
<name>A0A1Y2K9T6_9PROT</name>
<protein>
    <submittedName>
        <fullName evidence="1">Putative transmembrane protein</fullName>
    </submittedName>
</protein>
<gene>
    <name evidence="1" type="ORF">MAIT1_04586</name>
</gene>